<accession>A0A0F9SQH1</accession>
<keyword evidence="1" id="KW-0812">Transmembrane</keyword>
<reference evidence="2" key="1">
    <citation type="journal article" date="2015" name="Nature">
        <title>Complex archaea that bridge the gap between prokaryotes and eukaryotes.</title>
        <authorList>
            <person name="Spang A."/>
            <person name="Saw J.H."/>
            <person name="Jorgensen S.L."/>
            <person name="Zaremba-Niedzwiedzka K."/>
            <person name="Martijn J."/>
            <person name="Lind A.E."/>
            <person name="van Eijk R."/>
            <person name="Schleper C."/>
            <person name="Guy L."/>
            <person name="Ettema T.J."/>
        </authorList>
    </citation>
    <scope>NUCLEOTIDE SEQUENCE</scope>
</reference>
<comment type="caution">
    <text evidence="2">The sequence shown here is derived from an EMBL/GenBank/DDBJ whole genome shotgun (WGS) entry which is preliminary data.</text>
</comment>
<feature type="transmembrane region" description="Helical" evidence="1">
    <location>
        <begin position="36"/>
        <end position="53"/>
    </location>
</feature>
<keyword evidence="1" id="KW-0472">Membrane</keyword>
<organism evidence="2">
    <name type="scientific">marine sediment metagenome</name>
    <dbReference type="NCBI Taxonomy" id="412755"/>
    <lineage>
        <taxon>unclassified sequences</taxon>
        <taxon>metagenomes</taxon>
        <taxon>ecological metagenomes</taxon>
    </lineage>
</organism>
<evidence type="ECO:0000256" key="1">
    <source>
        <dbReference type="SAM" id="Phobius"/>
    </source>
</evidence>
<proteinExistence type="predicted"/>
<name>A0A0F9SQH1_9ZZZZ</name>
<gene>
    <name evidence="2" type="ORF">LCGC14_0443450</name>
</gene>
<dbReference type="EMBL" id="LAZR01000431">
    <property type="protein sequence ID" value="KKN69169.1"/>
    <property type="molecule type" value="Genomic_DNA"/>
</dbReference>
<protein>
    <submittedName>
        <fullName evidence="2">Uncharacterized protein</fullName>
    </submittedName>
</protein>
<keyword evidence="1" id="KW-1133">Transmembrane helix</keyword>
<feature type="transmembrane region" description="Helical" evidence="1">
    <location>
        <begin position="6"/>
        <end position="24"/>
    </location>
</feature>
<sequence>MEIFAGLLVLAIPIGIWLLFGYWGSYITRNKGRGGGAGWALGLLGILIAATLSDNRGDT</sequence>
<evidence type="ECO:0000313" key="2">
    <source>
        <dbReference type="EMBL" id="KKN69169.1"/>
    </source>
</evidence>
<dbReference type="AlphaFoldDB" id="A0A0F9SQH1"/>